<reference evidence="2 3" key="1">
    <citation type="journal article" date="2018" name="Nat. Biotechnol.">
        <title>A standardized bacterial taxonomy based on genome phylogeny substantially revises the tree of life.</title>
        <authorList>
            <person name="Parks D.H."/>
            <person name="Chuvochina M."/>
            <person name="Waite D.W."/>
            <person name="Rinke C."/>
            <person name="Skarshewski A."/>
            <person name="Chaumeil P.A."/>
            <person name="Hugenholtz P."/>
        </authorList>
    </citation>
    <scope>NUCLEOTIDE SEQUENCE [LARGE SCALE GENOMIC DNA]</scope>
    <source>
        <strain evidence="2">UBA9905</strain>
    </source>
</reference>
<name>A0A3D3TND4_9BACT</name>
<proteinExistence type="predicted"/>
<dbReference type="InterPro" id="IPR029149">
    <property type="entry name" value="Creatin/AminoP/Spt16_N"/>
</dbReference>
<dbReference type="AlphaFoldDB" id="A0A3D3TND4"/>
<dbReference type="Pfam" id="PF01321">
    <property type="entry name" value="Creatinase_N"/>
    <property type="match status" value="1"/>
</dbReference>
<gene>
    <name evidence="2" type="ORF">DIT26_05230</name>
</gene>
<comment type="caution">
    <text evidence="2">The sequence shown here is derived from an EMBL/GenBank/DDBJ whole genome shotgun (WGS) entry which is preliminary data.</text>
</comment>
<accession>A0A3D3TND4</accession>
<dbReference type="Proteomes" id="UP000264215">
    <property type="component" value="Unassembled WGS sequence"/>
</dbReference>
<dbReference type="Gene3D" id="3.90.230.10">
    <property type="entry name" value="Creatinase/methionine aminopeptidase superfamily"/>
    <property type="match status" value="1"/>
</dbReference>
<dbReference type="InterPro" id="IPR036005">
    <property type="entry name" value="Creatinase/aminopeptidase-like"/>
</dbReference>
<protein>
    <recommendedName>
        <fullName evidence="1">Creatinase N-terminal domain-containing protein</fullName>
    </recommendedName>
</protein>
<evidence type="ECO:0000313" key="2">
    <source>
        <dbReference type="EMBL" id="HCO69973.1"/>
    </source>
</evidence>
<dbReference type="SUPFAM" id="SSF55920">
    <property type="entry name" value="Creatinase/aminopeptidase"/>
    <property type="match status" value="1"/>
</dbReference>
<dbReference type="EMBL" id="DQBS01000124">
    <property type="protein sequence ID" value="HCO69973.1"/>
    <property type="molecule type" value="Genomic_DNA"/>
</dbReference>
<sequence>MKKIRIVEIELPEDKTIDNYVEITSLQYQDRLNLVRNAMEERKLDFLVIYGDREHFANLHYLTGYDPRFEESILVVPKRGTPYLLVGNEGLGYKDIAKLPVEIVLFQTFSLMGQPRDKSDSLESVLKDTGIEKGSKIGLVGTKYFEEKEFHSPSYKIDVPSFITDVVRSLAGYENAVNQTDIFMHPERGLRTFLSAEDIAAFESASCIVYSGVRRLLLGLREGISEYEAAGLLAYAGFPPLSCHITVGFGKNALLGLSSPSPFRKLDLGEYINFGFGVWGANIARAGLAAEDEKHFPYSASNILQELYFPYFKMMTKWYESLKIGTDGNSVYNTVKEFVENPDNGVSLNPGHLIHNDEWLNSPFYDGSRDILHSGMAIQCDIISAPGSPLFGVHVEDGLVLADESLRNELRKKFPNTSARFESRRDFMKQKLGIEISDEVLPMSNIQACLAPFMMSPGKVLAWM</sequence>
<dbReference type="SUPFAM" id="SSF53092">
    <property type="entry name" value="Creatinase/prolidase N-terminal domain"/>
    <property type="match status" value="1"/>
</dbReference>
<evidence type="ECO:0000313" key="3">
    <source>
        <dbReference type="Proteomes" id="UP000264215"/>
    </source>
</evidence>
<evidence type="ECO:0000259" key="1">
    <source>
        <dbReference type="Pfam" id="PF01321"/>
    </source>
</evidence>
<organism evidence="2 3">
    <name type="scientific">Mesotoga infera</name>
    <dbReference type="NCBI Taxonomy" id="1236046"/>
    <lineage>
        <taxon>Bacteria</taxon>
        <taxon>Thermotogati</taxon>
        <taxon>Thermotogota</taxon>
        <taxon>Thermotogae</taxon>
        <taxon>Kosmotogales</taxon>
        <taxon>Kosmotogaceae</taxon>
        <taxon>Mesotoga</taxon>
    </lineage>
</organism>
<dbReference type="Gene3D" id="3.40.350.10">
    <property type="entry name" value="Creatinase/prolidase N-terminal domain"/>
    <property type="match status" value="1"/>
</dbReference>
<dbReference type="InterPro" id="IPR000587">
    <property type="entry name" value="Creatinase_N"/>
</dbReference>
<feature type="domain" description="Creatinase N-terminal" evidence="1">
    <location>
        <begin position="31"/>
        <end position="139"/>
    </location>
</feature>